<dbReference type="Gene3D" id="3.40.50.2300">
    <property type="match status" value="1"/>
</dbReference>
<proteinExistence type="predicted"/>
<name>A0A3S0V6J0_9PROT</name>
<evidence type="ECO:0000313" key="5">
    <source>
        <dbReference type="Proteomes" id="UP000280346"/>
    </source>
</evidence>
<dbReference type="SUPFAM" id="SSF52172">
    <property type="entry name" value="CheY-like"/>
    <property type="match status" value="1"/>
</dbReference>
<dbReference type="PANTHER" id="PTHR44591">
    <property type="entry name" value="STRESS RESPONSE REGULATOR PROTEIN 1"/>
    <property type="match status" value="1"/>
</dbReference>
<dbReference type="RefSeq" id="WP_126997640.1">
    <property type="nucleotide sequence ID" value="NZ_JBNPXW010000005.1"/>
</dbReference>
<dbReference type="GO" id="GO:0000160">
    <property type="term" value="P:phosphorelay signal transduction system"/>
    <property type="evidence" value="ECO:0007669"/>
    <property type="project" value="InterPro"/>
</dbReference>
<dbReference type="Proteomes" id="UP000280346">
    <property type="component" value="Unassembled WGS sequence"/>
</dbReference>
<evidence type="ECO:0000259" key="3">
    <source>
        <dbReference type="PROSITE" id="PS50110"/>
    </source>
</evidence>
<accession>A0A3S0V6J0</accession>
<dbReference type="Pfam" id="PF00072">
    <property type="entry name" value="Response_reg"/>
    <property type="match status" value="1"/>
</dbReference>
<evidence type="ECO:0000313" key="4">
    <source>
        <dbReference type="EMBL" id="RUQ72058.1"/>
    </source>
</evidence>
<feature type="domain" description="Response regulatory" evidence="3">
    <location>
        <begin position="3"/>
        <end position="114"/>
    </location>
</feature>
<feature type="modified residue" description="4-aspartylphosphate" evidence="2">
    <location>
        <position position="51"/>
    </location>
</feature>
<sequence>MAKILLAEDEAVIRMLLVEMLVDDGHQVIEAADGAQALALLESDVAVLISDVMMPRLTGDEWVTAARGRPGMDMVPVVFMSALPLPPAAKALATAVLQKPFRPTVLVKLVQEILTGDTPTPHAGSALP</sequence>
<dbReference type="AlphaFoldDB" id="A0A3S0V6J0"/>
<gene>
    <name evidence="4" type="ORF">EJ913_10830</name>
</gene>
<comment type="caution">
    <text evidence="4">The sequence shown here is derived from an EMBL/GenBank/DDBJ whole genome shotgun (WGS) entry which is preliminary data.</text>
</comment>
<dbReference type="InterPro" id="IPR001789">
    <property type="entry name" value="Sig_transdc_resp-reg_receiver"/>
</dbReference>
<evidence type="ECO:0000256" key="2">
    <source>
        <dbReference type="PROSITE-ProRule" id="PRU00169"/>
    </source>
</evidence>
<dbReference type="PANTHER" id="PTHR44591:SF3">
    <property type="entry name" value="RESPONSE REGULATORY DOMAIN-CONTAINING PROTEIN"/>
    <property type="match status" value="1"/>
</dbReference>
<dbReference type="SMART" id="SM00448">
    <property type="entry name" value="REC"/>
    <property type="match status" value="1"/>
</dbReference>
<dbReference type="PROSITE" id="PS50110">
    <property type="entry name" value="RESPONSE_REGULATORY"/>
    <property type="match status" value="1"/>
</dbReference>
<dbReference type="InterPro" id="IPR011006">
    <property type="entry name" value="CheY-like_superfamily"/>
</dbReference>
<organism evidence="4 5">
    <name type="scientific">Azospirillum doebereinerae</name>
    <dbReference type="NCBI Taxonomy" id="92933"/>
    <lineage>
        <taxon>Bacteria</taxon>
        <taxon>Pseudomonadati</taxon>
        <taxon>Pseudomonadota</taxon>
        <taxon>Alphaproteobacteria</taxon>
        <taxon>Rhodospirillales</taxon>
        <taxon>Azospirillaceae</taxon>
        <taxon>Azospirillum</taxon>
    </lineage>
</organism>
<evidence type="ECO:0000256" key="1">
    <source>
        <dbReference type="ARBA" id="ARBA00022553"/>
    </source>
</evidence>
<keyword evidence="5" id="KW-1185">Reference proteome</keyword>
<keyword evidence="1 2" id="KW-0597">Phosphoprotein</keyword>
<dbReference type="OrthoDB" id="5456285at2"/>
<dbReference type="EMBL" id="RZIJ01000007">
    <property type="protein sequence ID" value="RUQ72058.1"/>
    <property type="molecule type" value="Genomic_DNA"/>
</dbReference>
<dbReference type="InterPro" id="IPR050595">
    <property type="entry name" value="Bact_response_regulator"/>
</dbReference>
<reference evidence="4 5" key="1">
    <citation type="submission" date="2018-12" db="EMBL/GenBank/DDBJ databases">
        <authorList>
            <person name="Yang Y."/>
        </authorList>
    </citation>
    <scope>NUCLEOTIDE SEQUENCE [LARGE SCALE GENOMIC DNA]</scope>
    <source>
        <strain evidence="4 5">GSF71</strain>
    </source>
</reference>
<protein>
    <submittedName>
        <fullName evidence="4">Response regulator</fullName>
    </submittedName>
</protein>